<accession>A0A1V6NW00</accession>
<evidence type="ECO:0000313" key="1">
    <source>
        <dbReference type="EMBL" id="OQD68810.1"/>
    </source>
</evidence>
<evidence type="ECO:0000313" key="2">
    <source>
        <dbReference type="Proteomes" id="UP000191522"/>
    </source>
</evidence>
<dbReference type="Proteomes" id="UP000191522">
    <property type="component" value="Unassembled WGS sequence"/>
</dbReference>
<dbReference type="EMBL" id="MDYL01000030">
    <property type="protein sequence ID" value="OQD68810.1"/>
    <property type="molecule type" value="Genomic_DNA"/>
</dbReference>
<dbReference type="STRING" id="69771.A0A1V6NW00"/>
<name>A0A1V6NW00_PENDC</name>
<sequence>MIVRDLFMEQCPPWEQLTRSHTDGIWAAALEFLALVVKYVTDKATPAAVVEEIIVPACGSIKREIGTKTRELLIPHLTGHPITDNHYFTETLQKIRAERQEDELAKTLQRSFGVDSLREPYCIEHSIILDQLLKSLLQQLEPDMVRD</sequence>
<gene>
    <name evidence="1" type="ORF">PENDEC_c030G06448</name>
</gene>
<comment type="caution">
    <text evidence="1">The sequence shown here is derived from an EMBL/GenBank/DDBJ whole genome shotgun (WGS) entry which is preliminary data.</text>
</comment>
<dbReference type="AlphaFoldDB" id="A0A1V6NW00"/>
<reference evidence="2" key="1">
    <citation type="journal article" date="2017" name="Nat. Microbiol.">
        <title>Global analysis of biosynthetic gene clusters reveals vast potential of secondary metabolite production in Penicillium species.</title>
        <authorList>
            <person name="Nielsen J.C."/>
            <person name="Grijseels S."/>
            <person name="Prigent S."/>
            <person name="Ji B."/>
            <person name="Dainat J."/>
            <person name="Nielsen K.F."/>
            <person name="Frisvad J.C."/>
            <person name="Workman M."/>
            <person name="Nielsen J."/>
        </authorList>
    </citation>
    <scope>NUCLEOTIDE SEQUENCE [LARGE SCALE GENOMIC DNA]</scope>
    <source>
        <strain evidence="2">IBT 11843</strain>
    </source>
</reference>
<organism evidence="1 2">
    <name type="scientific">Penicillium decumbens</name>
    <dbReference type="NCBI Taxonomy" id="69771"/>
    <lineage>
        <taxon>Eukaryota</taxon>
        <taxon>Fungi</taxon>
        <taxon>Dikarya</taxon>
        <taxon>Ascomycota</taxon>
        <taxon>Pezizomycotina</taxon>
        <taxon>Eurotiomycetes</taxon>
        <taxon>Eurotiomycetidae</taxon>
        <taxon>Eurotiales</taxon>
        <taxon>Aspergillaceae</taxon>
        <taxon>Penicillium</taxon>
    </lineage>
</organism>
<dbReference type="OrthoDB" id="4368640at2759"/>
<keyword evidence="2" id="KW-1185">Reference proteome</keyword>
<protein>
    <submittedName>
        <fullName evidence="1">Uncharacterized protein</fullName>
    </submittedName>
</protein>
<proteinExistence type="predicted"/>